<organism evidence="1 2">
    <name type="scientific">Rhodopseudomonas palustris</name>
    <dbReference type="NCBI Taxonomy" id="1076"/>
    <lineage>
        <taxon>Bacteria</taxon>
        <taxon>Pseudomonadati</taxon>
        <taxon>Pseudomonadota</taxon>
        <taxon>Alphaproteobacteria</taxon>
        <taxon>Hyphomicrobiales</taxon>
        <taxon>Nitrobacteraceae</taxon>
        <taxon>Rhodopseudomonas</taxon>
    </lineage>
</organism>
<dbReference type="Proteomes" id="UP000032515">
    <property type="component" value="Unassembled WGS sequence"/>
</dbReference>
<reference evidence="1 2" key="1">
    <citation type="submission" date="2014-11" db="EMBL/GenBank/DDBJ databases">
        <title>Genomics and ecophysiology of heterotrophic nitrogen fixing bacteria isolated from estuarine surface water.</title>
        <authorList>
            <person name="Bentzon-Tilia M."/>
            <person name="Severin I."/>
            <person name="Hansen L.H."/>
            <person name="Riemann L."/>
        </authorList>
    </citation>
    <scope>NUCLEOTIDE SEQUENCE [LARGE SCALE GENOMIC DNA]</scope>
    <source>
        <strain evidence="1 2">BAL398</strain>
    </source>
</reference>
<proteinExistence type="predicted"/>
<dbReference type="EMBL" id="JXXE01000277">
    <property type="protein sequence ID" value="KIZ41939.1"/>
    <property type="molecule type" value="Genomic_DNA"/>
</dbReference>
<comment type="caution">
    <text evidence="1">The sequence shown here is derived from an EMBL/GenBank/DDBJ whole genome shotgun (WGS) entry which is preliminary data.</text>
</comment>
<accession>A0A0D7EM82</accession>
<gene>
    <name evidence="1" type="ORF">OO17_13880</name>
</gene>
<evidence type="ECO:0000313" key="1">
    <source>
        <dbReference type="EMBL" id="KIZ41939.1"/>
    </source>
</evidence>
<evidence type="ECO:0000313" key="2">
    <source>
        <dbReference type="Proteomes" id="UP000032515"/>
    </source>
</evidence>
<name>A0A0D7EM82_RHOPL</name>
<sequence length="99" mass="10822">MLDDLVAIAEPATGLAFLHATTKASMCLGGEILEEQRIHRSLQADMQLADLAFSQRYDRYAGELQMLEESRDIGLVAGDAIQSFGQHHVELPGLGVLQQ</sequence>
<protein>
    <submittedName>
        <fullName evidence="1">Uncharacterized protein</fullName>
    </submittedName>
</protein>
<dbReference type="AlphaFoldDB" id="A0A0D7EM82"/>